<protein>
    <submittedName>
        <fullName evidence="2">Uncharacterized protein</fullName>
    </submittedName>
</protein>
<dbReference type="AlphaFoldDB" id="A0AAE1NB06"/>
<comment type="caution">
    <text evidence="2">The sequence shown here is derived from an EMBL/GenBank/DDBJ whole genome shotgun (WGS) entry which is preliminary data.</text>
</comment>
<name>A0AAE1NB06_9EUCA</name>
<dbReference type="Proteomes" id="UP001292094">
    <property type="component" value="Unassembled WGS sequence"/>
</dbReference>
<feature type="region of interest" description="Disordered" evidence="1">
    <location>
        <begin position="1"/>
        <end position="20"/>
    </location>
</feature>
<evidence type="ECO:0000256" key="1">
    <source>
        <dbReference type="SAM" id="MobiDB-lite"/>
    </source>
</evidence>
<accession>A0AAE1NB06</accession>
<evidence type="ECO:0000313" key="2">
    <source>
        <dbReference type="EMBL" id="KAK4286695.1"/>
    </source>
</evidence>
<organism evidence="2 3">
    <name type="scientific">Petrolisthes manimaculis</name>
    <dbReference type="NCBI Taxonomy" id="1843537"/>
    <lineage>
        <taxon>Eukaryota</taxon>
        <taxon>Metazoa</taxon>
        <taxon>Ecdysozoa</taxon>
        <taxon>Arthropoda</taxon>
        <taxon>Crustacea</taxon>
        <taxon>Multicrustacea</taxon>
        <taxon>Malacostraca</taxon>
        <taxon>Eumalacostraca</taxon>
        <taxon>Eucarida</taxon>
        <taxon>Decapoda</taxon>
        <taxon>Pleocyemata</taxon>
        <taxon>Anomura</taxon>
        <taxon>Galatheoidea</taxon>
        <taxon>Porcellanidae</taxon>
        <taxon>Petrolisthes</taxon>
    </lineage>
</organism>
<evidence type="ECO:0000313" key="3">
    <source>
        <dbReference type="Proteomes" id="UP001292094"/>
    </source>
</evidence>
<reference evidence="2" key="1">
    <citation type="submission" date="2023-11" db="EMBL/GenBank/DDBJ databases">
        <title>Genome assemblies of two species of porcelain crab, Petrolisthes cinctipes and Petrolisthes manimaculis (Anomura: Porcellanidae).</title>
        <authorList>
            <person name="Angst P."/>
        </authorList>
    </citation>
    <scope>NUCLEOTIDE SEQUENCE</scope>
    <source>
        <strain evidence="2">PB745_02</strain>
        <tissue evidence="2">Gill</tissue>
    </source>
</reference>
<gene>
    <name evidence="2" type="ORF">Pmani_040215</name>
</gene>
<sequence length="157" mass="17396">MSGEEDFPQSLGEEVVESPGLPRDEAEDHVAFLELITRVLVPEGAEQNDQLLQLPTHTLLTVLKLVTVGPNLDQYSGHFTVGAPHLNMVPPLTLLLGCVYASFPLHTVLTSLCDSLQVQLRIEGTQRQLLHVALAELLLLLLLNEKMVEYLVVRLEQ</sequence>
<keyword evidence="3" id="KW-1185">Reference proteome</keyword>
<dbReference type="EMBL" id="JAWZYT010007410">
    <property type="protein sequence ID" value="KAK4286695.1"/>
    <property type="molecule type" value="Genomic_DNA"/>
</dbReference>
<proteinExistence type="predicted"/>